<keyword evidence="1" id="KW-0802">TPR repeat</keyword>
<feature type="region of interest" description="Disordered" evidence="2">
    <location>
        <begin position="59"/>
        <end position="78"/>
    </location>
</feature>
<dbReference type="InterPro" id="IPR011990">
    <property type="entry name" value="TPR-like_helical_dom_sf"/>
</dbReference>
<dbReference type="Proteomes" id="UP000807785">
    <property type="component" value="Unassembled WGS sequence"/>
</dbReference>
<comment type="caution">
    <text evidence="4">The sequence shown here is derived from an EMBL/GenBank/DDBJ whole genome shotgun (WGS) entry which is preliminary data.</text>
</comment>
<dbReference type="AlphaFoldDB" id="A0A9D7E790"/>
<dbReference type="SMART" id="SM00028">
    <property type="entry name" value="TPR"/>
    <property type="match status" value="4"/>
</dbReference>
<dbReference type="PANTHER" id="PTHR44809">
    <property type="match status" value="1"/>
</dbReference>
<protein>
    <submittedName>
        <fullName evidence="4">Tetratricopeptide repeat protein</fullName>
    </submittedName>
</protein>
<accession>A0A9D7E790</accession>
<keyword evidence="3" id="KW-0472">Membrane</keyword>
<dbReference type="InterPro" id="IPR052943">
    <property type="entry name" value="TMTC_O-mannosyl-trnsfr"/>
</dbReference>
<dbReference type="EMBL" id="JADJEV010000005">
    <property type="protein sequence ID" value="MBK6975177.1"/>
    <property type="molecule type" value="Genomic_DNA"/>
</dbReference>
<dbReference type="PROSITE" id="PS50005">
    <property type="entry name" value="TPR"/>
    <property type="match status" value="2"/>
</dbReference>
<evidence type="ECO:0000256" key="2">
    <source>
        <dbReference type="SAM" id="MobiDB-lite"/>
    </source>
</evidence>
<keyword evidence="3" id="KW-1133">Transmembrane helix</keyword>
<evidence type="ECO:0000313" key="4">
    <source>
        <dbReference type="EMBL" id="MBK6975177.1"/>
    </source>
</evidence>
<dbReference type="PANTHER" id="PTHR44809:SF1">
    <property type="entry name" value="PROTEIN O-MANNOSYL-TRANSFERASE TMTC1"/>
    <property type="match status" value="1"/>
</dbReference>
<feature type="repeat" description="TPR" evidence="1">
    <location>
        <begin position="235"/>
        <end position="268"/>
    </location>
</feature>
<feature type="transmembrane region" description="Helical" evidence="3">
    <location>
        <begin position="99"/>
        <end position="120"/>
    </location>
</feature>
<evidence type="ECO:0000256" key="1">
    <source>
        <dbReference type="PROSITE-ProRule" id="PRU00339"/>
    </source>
</evidence>
<proteinExistence type="predicted"/>
<feature type="compositionally biased region" description="Low complexity" evidence="2">
    <location>
        <begin position="196"/>
        <end position="205"/>
    </location>
</feature>
<sequence length="421" mass="44444">MSLLMDALKKAEAAKRQAAQAERAAASDSPPDQANEPANALPELPHELSLLDDQFAASPGAAVARGGTSPAAGVSDAQRDRAAAHNLFAAKRSASRAPFWIGLTTSTMAAVAAIGFWFWWQLKPPAGALQAGPALAQLSATPAPAAMSALTPQTGAQQAPVADAAPSAPIVDAEPAAATRAPDSQRRVVSRPRPPAMRAADPARAGSFATPPPAPEVQAPTGPRVRRAAPPREQIVPAVARGYAAYSAGDLESAKRYYEEALRADPRSLDALNGMTAIALRAGRGDLAETYLARALEVDPHDPYALSSLAAFKGRSDPQTAERRLRGLIAATPDSPAANFSLGNLYARDGRWGEAQQAYFRAFAAEPENPDYQFNLAVSLDHIRQSRLALQYYQSALAAARPGAFDRERAAIRVRDLQQVQ</sequence>
<gene>
    <name evidence="4" type="ORF">IPH26_20300</name>
</gene>
<dbReference type="Pfam" id="PF14559">
    <property type="entry name" value="TPR_19"/>
    <property type="match status" value="2"/>
</dbReference>
<keyword evidence="3" id="KW-0812">Transmembrane</keyword>
<feature type="repeat" description="TPR" evidence="1">
    <location>
        <begin position="336"/>
        <end position="369"/>
    </location>
</feature>
<dbReference type="SUPFAM" id="SSF48452">
    <property type="entry name" value="TPR-like"/>
    <property type="match status" value="1"/>
</dbReference>
<feature type="region of interest" description="Disordered" evidence="2">
    <location>
        <begin position="12"/>
        <end position="45"/>
    </location>
</feature>
<feature type="compositionally biased region" description="Low complexity" evidence="2">
    <location>
        <begin position="16"/>
        <end position="26"/>
    </location>
</feature>
<name>A0A9D7E790_9PROT</name>
<evidence type="ECO:0000313" key="5">
    <source>
        <dbReference type="Proteomes" id="UP000807785"/>
    </source>
</evidence>
<dbReference type="Gene3D" id="1.25.40.10">
    <property type="entry name" value="Tetratricopeptide repeat domain"/>
    <property type="match status" value="2"/>
</dbReference>
<dbReference type="InterPro" id="IPR019734">
    <property type="entry name" value="TPR_rpt"/>
</dbReference>
<evidence type="ECO:0000256" key="3">
    <source>
        <dbReference type="SAM" id="Phobius"/>
    </source>
</evidence>
<organism evidence="4 5">
    <name type="scientific">Candidatus Methylophosphatis roskildensis</name>
    <dbReference type="NCBI Taxonomy" id="2899263"/>
    <lineage>
        <taxon>Bacteria</taxon>
        <taxon>Pseudomonadati</taxon>
        <taxon>Pseudomonadota</taxon>
        <taxon>Betaproteobacteria</taxon>
        <taxon>Nitrosomonadales</taxon>
        <taxon>Sterolibacteriaceae</taxon>
        <taxon>Candidatus Methylophosphatis</taxon>
    </lineage>
</organism>
<feature type="region of interest" description="Disordered" evidence="2">
    <location>
        <begin position="174"/>
        <end position="227"/>
    </location>
</feature>
<reference evidence="4" key="1">
    <citation type="submission" date="2020-10" db="EMBL/GenBank/DDBJ databases">
        <title>Connecting structure to function with the recovery of over 1000 high-quality activated sludge metagenome-assembled genomes encoding full-length rRNA genes using long-read sequencing.</title>
        <authorList>
            <person name="Singleton C.M."/>
            <person name="Petriglieri F."/>
            <person name="Kristensen J.M."/>
            <person name="Kirkegaard R.H."/>
            <person name="Michaelsen T.Y."/>
            <person name="Andersen M.H."/>
            <person name="Karst S.M."/>
            <person name="Dueholm M.S."/>
            <person name="Nielsen P.H."/>
            <person name="Albertsen M."/>
        </authorList>
    </citation>
    <scope>NUCLEOTIDE SEQUENCE</scope>
    <source>
        <strain evidence="4">Bjer_18-Q3-R1-45_BAT3C.347</strain>
    </source>
</reference>